<dbReference type="Pfam" id="PF17765">
    <property type="entry name" value="MLTR_LBD"/>
    <property type="match status" value="1"/>
</dbReference>
<dbReference type="PANTHER" id="PTHR35010">
    <property type="entry name" value="BLL4672 PROTEIN-RELATED"/>
    <property type="match status" value="1"/>
</dbReference>
<comment type="caution">
    <text evidence="2">The sequence shown here is derived from an EMBL/GenBank/DDBJ whole genome shotgun (WGS) entry which is preliminary data.</text>
</comment>
<dbReference type="PANTHER" id="PTHR35010:SF2">
    <property type="entry name" value="BLL4672 PROTEIN"/>
    <property type="match status" value="1"/>
</dbReference>
<reference evidence="2 3" key="1">
    <citation type="submission" date="2019-03" db="EMBL/GenBank/DDBJ databases">
        <title>Draft genome sequences of novel Actinobacteria.</title>
        <authorList>
            <person name="Sahin N."/>
            <person name="Ay H."/>
            <person name="Saygin H."/>
        </authorList>
    </citation>
    <scope>NUCLEOTIDE SEQUENCE [LARGE SCALE GENOMIC DNA]</scope>
    <source>
        <strain evidence="2 3">JCM 30547</strain>
    </source>
</reference>
<dbReference type="InterPro" id="IPR041413">
    <property type="entry name" value="MLTR_LBD"/>
</dbReference>
<dbReference type="RefSeq" id="WP_132400232.1">
    <property type="nucleotide sequence ID" value="NZ_SMKA01000002.1"/>
</dbReference>
<keyword evidence="3" id="KW-1185">Reference proteome</keyword>
<dbReference type="OrthoDB" id="3212310at2"/>
<dbReference type="AlphaFoldDB" id="A0A4R4QJJ0"/>
<evidence type="ECO:0000259" key="1">
    <source>
        <dbReference type="Pfam" id="PF17765"/>
    </source>
</evidence>
<proteinExistence type="predicted"/>
<accession>A0A4R4QJJ0</accession>
<name>A0A4R4QJJ0_9ACTN</name>
<evidence type="ECO:0000313" key="3">
    <source>
        <dbReference type="Proteomes" id="UP000295075"/>
    </source>
</evidence>
<dbReference type="EMBL" id="SMKA01000002">
    <property type="protein sequence ID" value="TDC35473.1"/>
    <property type="molecule type" value="Genomic_DNA"/>
</dbReference>
<dbReference type="Gene3D" id="3.30.450.180">
    <property type="match status" value="1"/>
</dbReference>
<feature type="domain" description="MmyB-like transcription regulator ligand binding" evidence="1">
    <location>
        <begin position="11"/>
        <end position="160"/>
    </location>
</feature>
<evidence type="ECO:0000313" key="2">
    <source>
        <dbReference type="EMBL" id="TDC35473.1"/>
    </source>
</evidence>
<organism evidence="2 3">
    <name type="scientific">Kribbella albertanoniae</name>
    <dbReference type="NCBI Taxonomy" id="1266829"/>
    <lineage>
        <taxon>Bacteria</taxon>
        <taxon>Bacillati</taxon>
        <taxon>Actinomycetota</taxon>
        <taxon>Actinomycetes</taxon>
        <taxon>Propionibacteriales</taxon>
        <taxon>Kribbellaceae</taxon>
        <taxon>Kribbella</taxon>
    </lineage>
</organism>
<protein>
    <recommendedName>
        <fullName evidence="1">MmyB-like transcription regulator ligand binding domain-containing protein</fullName>
    </recommendedName>
</protein>
<dbReference type="Proteomes" id="UP000295075">
    <property type="component" value="Unassembled WGS sequence"/>
</dbReference>
<gene>
    <name evidence="2" type="ORF">E1261_01000</name>
</gene>
<sequence length="168" mass="18746">MRELNVIDAPVQPELLQLMHSWRYHPAVVLDPQLEVLAMNLTAERLYGRVAHETNLARFVFGNPAARDFLPDWPQIARATIAGLRATATNNPRSAPLRILVAELSATSTEFRSLWSHSKQDPRASGVIRLRHPEVGVLRLNFQVFGVDDLTGQQLVVFQHAGTPGLAR</sequence>